<feature type="compositionally biased region" description="Basic residues" evidence="1">
    <location>
        <begin position="104"/>
        <end position="167"/>
    </location>
</feature>
<evidence type="ECO:0000313" key="2">
    <source>
        <dbReference type="EMBL" id="KAH8988067.1"/>
    </source>
</evidence>
<proteinExistence type="predicted"/>
<protein>
    <submittedName>
        <fullName evidence="2">Uncharacterized protein</fullName>
    </submittedName>
</protein>
<evidence type="ECO:0000313" key="3">
    <source>
        <dbReference type="Proteomes" id="UP001201163"/>
    </source>
</evidence>
<dbReference type="AlphaFoldDB" id="A0AAD4LDW9"/>
<name>A0AAD4LDW9_9AGAM</name>
<evidence type="ECO:0000256" key="1">
    <source>
        <dbReference type="SAM" id="MobiDB-lite"/>
    </source>
</evidence>
<feature type="compositionally biased region" description="Basic and acidic residues" evidence="1">
    <location>
        <begin position="64"/>
        <end position="76"/>
    </location>
</feature>
<organism evidence="2 3">
    <name type="scientific">Lactarius akahatsu</name>
    <dbReference type="NCBI Taxonomy" id="416441"/>
    <lineage>
        <taxon>Eukaryota</taxon>
        <taxon>Fungi</taxon>
        <taxon>Dikarya</taxon>
        <taxon>Basidiomycota</taxon>
        <taxon>Agaricomycotina</taxon>
        <taxon>Agaricomycetes</taxon>
        <taxon>Russulales</taxon>
        <taxon>Russulaceae</taxon>
        <taxon>Lactarius</taxon>
    </lineage>
</organism>
<dbReference type="EMBL" id="JAKELL010000044">
    <property type="protein sequence ID" value="KAH8988067.1"/>
    <property type="molecule type" value="Genomic_DNA"/>
</dbReference>
<feature type="compositionally biased region" description="Polar residues" evidence="1">
    <location>
        <begin position="94"/>
        <end position="103"/>
    </location>
</feature>
<sequence length="180" mass="20334">MGPRSSSIRIKRAFFQFPRLASLHPNSRSHYYVCKMRTLIAMTLLLLFLSVTASPLKQAKIKRGGLDGRDKGRDPRPTSTMTASKHWHHPHPTPSETPCSSNAHSKHHPTPTKHHHHKHHPTSTPSKHHPTSNKHHPTSNKHHPTSNKHHPTSSKHHPTPSISKHHPEHPTQTANNYGDV</sequence>
<comment type="caution">
    <text evidence="2">The sequence shown here is derived from an EMBL/GenBank/DDBJ whole genome shotgun (WGS) entry which is preliminary data.</text>
</comment>
<gene>
    <name evidence="2" type="ORF">EDB92DRAFT_1070317</name>
</gene>
<feature type="compositionally biased region" description="Polar residues" evidence="1">
    <location>
        <begin position="170"/>
        <end position="180"/>
    </location>
</feature>
<dbReference type="Proteomes" id="UP001201163">
    <property type="component" value="Unassembled WGS sequence"/>
</dbReference>
<reference evidence="2" key="1">
    <citation type="submission" date="2022-01" db="EMBL/GenBank/DDBJ databases">
        <title>Comparative genomics reveals a dynamic genome evolution in the ectomycorrhizal milk-cap (Lactarius) mushrooms.</title>
        <authorList>
            <consortium name="DOE Joint Genome Institute"/>
            <person name="Lebreton A."/>
            <person name="Tang N."/>
            <person name="Kuo A."/>
            <person name="LaButti K."/>
            <person name="Drula E."/>
            <person name="Barry K."/>
            <person name="Clum A."/>
            <person name="Lipzen A."/>
            <person name="Mousain D."/>
            <person name="Ng V."/>
            <person name="Wang R."/>
            <person name="Wang X."/>
            <person name="Dai Y."/>
            <person name="Henrissat B."/>
            <person name="Grigoriev I.V."/>
            <person name="Guerin-Laguette A."/>
            <person name="Yu F."/>
            <person name="Martin F.M."/>
        </authorList>
    </citation>
    <scope>NUCLEOTIDE SEQUENCE</scope>
    <source>
        <strain evidence="2">QP</strain>
    </source>
</reference>
<keyword evidence="3" id="KW-1185">Reference proteome</keyword>
<accession>A0AAD4LDW9</accession>
<feature type="region of interest" description="Disordered" evidence="1">
    <location>
        <begin position="62"/>
        <end position="180"/>
    </location>
</feature>